<evidence type="ECO:0000313" key="3">
    <source>
        <dbReference type="Proteomes" id="UP001499854"/>
    </source>
</evidence>
<dbReference type="PANTHER" id="PTHR35339:SF4">
    <property type="entry name" value="LINALOOL DEHYDRATASE_ISOMERASE DOMAIN-CONTAINING PROTEIN"/>
    <property type="match status" value="1"/>
</dbReference>
<keyword evidence="3" id="KW-1185">Reference proteome</keyword>
<reference evidence="3" key="1">
    <citation type="journal article" date="2019" name="Int. J. Syst. Evol. Microbiol.">
        <title>The Global Catalogue of Microorganisms (GCM) 10K type strain sequencing project: providing services to taxonomists for standard genome sequencing and annotation.</title>
        <authorList>
            <consortium name="The Broad Institute Genomics Platform"/>
            <consortium name="The Broad Institute Genome Sequencing Center for Infectious Disease"/>
            <person name="Wu L."/>
            <person name="Ma J."/>
        </authorList>
    </citation>
    <scope>NUCLEOTIDE SEQUENCE [LARGE SCALE GENOMIC DNA]</scope>
    <source>
        <strain evidence="3">JCM 16013</strain>
    </source>
</reference>
<name>A0ABP5E7A3_9ACTN</name>
<dbReference type="Pfam" id="PF10022">
    <property type="entry name" value="DUF2264"/>
    <property type="match status" value="1"/>
</dbReference>
<protein>
    <submittedName>
        <fullName evidence="2">DUF2264 domain-containing protein</fullName>
    </submittedName>
</protein>
<dbReference type="PANTHER" id="PTHR35339">
    <property type="entry name" value="LINALOOL DEHYDRATASE_ISOMERASE DOMAIN-CONTAINING PROTEIN"/>
    <property type="match status" value="1"/>
</dbReference>
<evidence type="ECO:0000313" key="2">
    <source>
        <dbReference type="EMBL" id="GAA1992088.1"/>
    </source>
</evidence>
<accession>A0ABP5E7A3</accession>
<dbReference type="RefSeq" id="WP_344660947.1">
    <property type="nucleotide sequence ID" value="NZ_BAAAQM010000047.1"/>
</dbReference>
<gene>
    <name evidence="2" type="ORF">GCM10009838_64630</name>
</gene>
<feature type="domain" description="DUF2264" evidence="1">
    <location>
        <begin position="13"/>
        <end position="361"/>
    </location>
</feature>
<dbReference type="InterPro" id="IPR016624">
    <property type="entry name" value="UCP014753"/>
</dbReference>
<dbReference type="Proteomes" id="UP001499854">
    <property type="component" value="Unassembled WGS sequence"/>
</dbReference>
<dbReference type="EMBL" id="BAAAQM010000047">
    <property type="protein sequence ID" value="GAA1992088.1"/>
    <property type="molecule type" value="Genomic_DNA"/>
</dbReference>
<dbReference type="PIRSF" id="PIRSF014753">
    <property type="entry name" value="UCP014753"/>
    <property type="match status" value="1"/>
</dbReference>
<comment type="caution">
    <text evidence="2">The sequence shown here is derived from an EMBL/GenBank/DDBJ whole genome shotgun (WGS) entry which is preliminary data.</text>
</comment>
<evidence type="ECO:0000259" key="1">
    <source>
        <dbReference type="Pfam" id="PF10022"/>
    </source>
</evidence>
<sequence>MAQSYPDSPVPGRPEWQAAADRWLLTARNHAHRDGALILPPGRVSQSGPLSDGMEGFCRSFLIAAARLAGADDGDPHGHAEFYADGLAAAMDVWPRAVSRTDWPDAGITQPAVEAANLAFGLALCRQQVWDRLDERTRERLADWLRHHASLTVWDSNWLLFTAIPEAFLNSVGVDMPGGHGAENVERVESWYLGDGWYNDGPPPPEGTGRNIDHYNAWVIQPFLWQWYRLRGAVEEGWRVERFRERLAAFAATNALLFAPDGAPLHLGRSLTYRHAVLGGLWAAALEGLDRGVARSIGGSTLRYFDRLGVDGSEPPSLGWSAAEFLPSVQVYSGPGSPYFAGMGFLGLVAPATDPLWAEGPERTEPSSQASGSTPVILRSLGWGIQRADGIVRVVNHGSDHSLSPHDVGDPHYAKFAYSTHTAPGTGDAWSDRAWNDGPDSHVALLDAWGRATQRGPILGTASGDGFLASWHRPRLGATGTPLPGARVVTVSMIDDRWELRCHLVTAPAGWSVREGGHMVADSEPPHAESEPVPWARTIAGLRSSLTPVHGYTSGAIVRHTAANAFGPHAATPLLHGRTDHSVGTTLHLAFHTLDRATALTLPPVTVTGTRVRVAQTVVDLAGLFDS</sequence>
<dbReference type="InterPro" id="IPR049349">
    <property type="entry name" value="DUF2264_N"/>
</dbReference>
<proteinExistence type="predicted"/>
<organism evidence="2 3">
    <name type="scientific">Catenulispora subtropica</name>
    <dbReference type="NCBI Taxonomy" id="450798"/>
    <lineage>
        <taxon>Bacteria</taxon>
        <taxon>Bacillati</taxon>
        <taxon>Actinomycetota</taxon>
        <taxon>Actinomycetes</taxon>
        <taxon>Catenulisporales</taxon>
        <taxon>Catenulisporaceae</taxon>
        <taxon>Catenulispora</taxon>
    </lineage>
</organism>